<proteinExistence type="inferred from homology"/>
<evidence type="ECO:0000313" key="9">
    <source>
        <dbReference type="Proteomes" id="UP000006286"/>
    </source>
</evidence>
<dbReference type="Proteomes" id="UP000006286">
    <property type="component" value="Chromosome"/>
</dbReference>
<protein>
    <recommendedName>
        <fullName evidence="3">5'-nucleotidase</fullName>
        <ecNumber evidence="3">3.1.3.5</ecNumber>
    </recommendedName>
</protein>
<reference evidence="8 9" key="1">
    <citation type="journal article" date="2012" name="J. Bacteriol.">
        <title>Complete genome sequence of Alcanivorax dieselolei type strain B5.</title>
        <authorList>
            <person name="Lai Q."/>
            <person name="Li W."/>
            <person name="Shao Z."/>
        </authorList>
    </citation>
    <scope>NUCLEOTIDE SEQUENCE [LARGE SCALE GENOMIC DNA]</scope>
    <source>
        <strain evidence="9">DSM 16502 / CGMCC 1.3690 / B-5</strain>
    </source>
</reference>
<evidence type="ECO:0000313" key="8">
    <source>
        <dbReference type="EMBL" id="AFT71202.1"/>
    </source>
</evidence>
<evidence type="ECO:0000256" key="6">
    <source>
        <dbReference type="SAM" id="SignalP"/>
    </source>
</evidence>
<dbReference type="InterPro" id="IPR030048">
    <property type="entry name" value="SurE"/>
</dbReference>
<feature type="chain" id="PRO_5003829582" description="5'-nucleotidase" evidence="6">
    <location>
        <begin position="24"/>
        <end position="333"/>
    </location>
</feature>
<keyword evidence="5" id="KW-0378">Hydrolase</keyword>
<dbReference type="GO" id="GO:0008253">
    <property type="term" value="F:5'-nucleotidase activity"/>
    <property type="evidence" value="ECO:0007669"/>
    <property type="project" value="UniProtKB-EC"/>
</dbReference>
<dbReference type="PANTHER" id="PTHR30457:SF0">
    <property type="entry name" value="PHOSPHATASE, PUTATIVE (AFU_ORTHOLOGUE AFUA_4G01070)-RELATED"/>
    <property type="match status" value="1"/>
</dbReference>
<keyword evidence="9" id="KW-1185">Reference proteome</keyword>
<sequence>MKLTSFTPWAFLAGLLLSGPASALNILLTNDDSWHTANIQTLADALRANGHDVIMSAPCTGQSGKGGSISFLKAVGVDTSKAAQQEYCVGDTDETVPFEDFVEGTPVMAALYGIDVLAPAIWGGEPDLVISGPNEGNNLGYLNNTSGTLGATMVSIARGIPAIAVSAADGDEDKAGAVAGIVVEIVAQLESSRRQGEALLPPFTGLNVNTPANVTDHNGYRFTRVAWNSGGINPQFVEDMSQDETSMTYIAAGIAESTGMSLEEARAIAEATYAGRAGISVAMGGDLVDDDSADAEGRLVNQGYITISTIDAQVQASRAKTALTARKLDALSR</sequence>
<dbReference type="EC" id="3.1.3.5" evidence="3"/>
<dbReference type="InterPro" id="IPR036523">
    <property type="entry name" value="SurE-like_sf"/>
</dbReference>
<evidence type="ECO:0000256" key="4">
    <source>
        <dbReference type="ARBA" id="ARBA00022723"/>
    </source>
</evidence>
<dbReference type="STRING" id="930169.B5T_02934"/>
<dbReference type="PATRIC" id="fig|930169.3.peg.2894"/>
<evidence type="ECO:0000259" key="7">
    <source>
        <dbReference type="Pfam" id="PF01975"/>
    </source>
</evidence>
<dbReference type="InterPro" id="IPR002828">
    <property type="entry name" value="SurE-like_Pase/nucleotidase"/>
</dbReference>
<dbReference type="Gene3D" id="3.40.1210.10">
    <property type="entry name" value="Survival protein SurE-like phosphatase/nucleotidase"/>
    <property type="match status" value="1"/>
</dbReference>
<dbReference type="KEGG" id="adi:B5T_02934"/>
<comment type="catalytic activity">
    <reaction evidence="1">
        <text>a ribonucleoside 5'-phosphate + H2O = a ribonucleoside + phosphate</text>
        <dbReference type="Rhea" id="RHEA:12484"/>
        <dbReference type="ChEBI" id="CHEBI:15377"/>
        <dbReference type="ChEBI" id="CHEBI:18254"/>
        <dbReference type="ChEBI" id="CHEBI:43474"/>
        <dbReference type="ChEBI" id="CHEBI:58043"/>
        <dbReference type="EC" id="3.1.3.5"/>
    </reaction>
</comment>
<dbReference type="SUPFAM" id="SSF64167">
    <property type="entry name" value="SurE-like"/>
    <property type="match status" value="1"/>
</dbReference>
<dbReference type="HOGENOM" id="CLU_045192_0_2_6"/>
<dbReference type="EMBL" id="CP003466">
    <property type="protein sequence ID" value="AFT71202.1"/>
    <property type="molecule type" value="Genomic_DNA"/>
</dbReference>
<feature type="signal peptide" evidence="6">
    <location>
        <begin position="1"/>
        <end position="23"/>
    </location>
</feature>
<dbReference type="GO" id="GO:0046872">
    <property type="term" value="F:metal ion binding"/>
    <property type="evidence" value="ECO:0007669"/>
    <property type="project" value="UniProtKB-KW"/>
</dbReference>
<evidence type="ECO:0000256" key="1">
    <source>
        <dbReference type="ARBA" id="ARBA00000815"/>
    </source>
</evidence>
<dbReference type="PANTHER" id="PTHR30457">
    <property type="entry name" value="5'-NUCLEOTIDASE SURE"/>
    <property type="match status" value="1"/>
</dbReference>
<dbReference type="RefSeq" id="WP_014995268.1">
    <property type="nucleotide sequence ID" value="NC_018691.1"/>
</dbReference>
<keyword evidence="6" id="KW-0732">Signal</keyword>
<comment type="similarity">
    <text evidence="2">Belongs to the SurE nucleotidase family.</text>
</comment>
<accession>K0CHL7</accession>
<gene>
    <name evidence="8" type="ordered locus">B5T_02934</name>
</gene>
<dbReference type="AlphaFoldDB" id="K0CHL7"/>
<feature type="domain" description="Survival protein SurE-like phosphatase/nucleotidase" evidence="7">
    <location>
        <begin position="26"/>
        <end position="228"/>
    </location>
</feature>
<dbReference type="Pfam" id="PF01975">
    <property type="entry name" value="SurE"/>
    <property type="match status" value="1"/>
</dbReference>
<evidence type="ECO:0000256" key="5">
    <source>
        <dbReference type="ARBA" id="ARBA00022801"/>
    </source>
</evidence>
<keyword evidence="4" id="KW-0479">Metal-binding</keyword>
<evidence type="ECO:0000256" key="3">
    <source>
        <dbReference type="ARBA" id="ARBA00012643"/>
    </source>
</evidence>
<organism evidence="8 9">
    <name type="scientific">Alcanivorax dieselolei (strain DSM 16502 / CGMCC 1.3690 / MCCC 1A00001 / B-5)</name>
    <name type="common">Alloalcanivorax dieselolei</name>
    <dbReference type="NCBI Taxonomy" id="930169"/>
    <lineage>
        <taxon>Bacteria</taxon>
        <taxon>Pseudomonadati</taxon>
        <taxon>Pseudomonadota</taxon>
        <taxon>Gammaproteobacteria</taxon>
        <taxon>Oceanospirillales</taxon>
        <taxon>Alcanivoracaceae</taxon>
        <taxon>Alloalcanivorax</taxon>
    </lineage>
</organism>
<name>K0CHL7_ALCDB</name>
<dbReference type="eggNOG" id="COG0496">
    <property type="taxonomic scope" value="Bacteria"/>
</dbReference>
<dbReference type="OrthoDB" id="9780815at2"/>
<evidence type="ECO:0000256" key="2">
    <source>
        <dbReference type="ARBA" id="ARBA00011062"/>
    </source>
</evidence>